<keyword evidence="3" id="KW-1185">Reference proteome</keyword>
<dbReference type="RefSeq" id="XP_003847028.1">
    <property type="nucleotide sequence ID" value="XM_003846980.1"/>
</dbReference>
<protein>
    <submittedName>
        <fullName evidence="2">Uncharacterized protein</fullName>
    </submittedName>
</protein>
<organism evidence="2 3">
    <name type="scientific">Zymoseptoria tritici (strain CBS 115943 / IPO323)</name>
    <name type="common">Speckled leaf blotch fungus</name>
    <name type="synonym">Septoria tritici</name>
    <dbReference type="NCBI Taxonomy" id="336722"/>
    <lineage>
        <taxon>Eukaryota</taxon>
        <taxon>Fungi</taxon>
        <taxon>Dikarya</taxon>
        <taxon>Ascomycota</taxon>
        <taxon>Pezizomycotina</taxon>
        <taxon>Dothideomycetes</taxon>
        <taxon>Dothideomycetidae</taxon>
        <taxon>Mycosphaerellales</taxon>
        <taxon>Mycosphaerellaceae</taxon>
        <taxon>Zymoseptoria</taxon>
    </lineage>
</organism>
<dbReference type="EMBL" id="CM001214">
    <property type="protein sequence ID" value="EGP82004.1"/>
    <property type="molecule type" value="Genomic_DNA"/>
</dbReference>
<dbReference type="KEGG" id="ztr:MYCGRDRAFT_106691"/>
<dbReference type="AlphaFoldDB" id="F9XRZ1"/>
<dbReference type="InParanoid" id="F9XRZ1"/>
<accession>F9XRZ1</accession>
<evidence type="ECO:0000256" key="1">
    <source>
        <dbReference type="SAM" id="MobiDB-lite"/>
    </source>
</evidence>
<dbReference type="VEuPathDB" id="FungiDB:ZTRI_19.72"/>
<sequence length="115" mass="13558">MRRTSLRHLPALALFIRSNLWNRNYQRFTSRRCTYNPSYCETDISLPSTWSATLALLGSRRGSQTAFLISSRRRLSVEQRKKMKEEREEEVWDSTSDGVISRLPPRRGFRGRHGR</sequence>
<evidence type="ECO:0000313" key="2">
    <source>
        <dbReference type="EMBL" id="EGP82004.1"/>
    </source>
</evidence>
<feature type="region of interest" description="Disordered" evidence="1">
    <location>
        <begin position="85"/>
        <end position="115"/>
    </location>
</feature>
<gene>
    <name evidence="2" type="ORF">MYCGRDRAFT_106691</name>
</gene>
<proteinExistence type="predicted"/>
<dbReference type="GeneID" id="13399423"/>
<reference evidence="2 3" key="1">
    <citation type="journal article" date="2011" name="PLoS Genet.">
        <title>Finished genome of the fungal wheat pathogen Mycosphaerella graminicola reveals dispensome structure, chromosome plasticity, and stealth pathogenesis.</title>
        <authorList>
            <person name="Goodwin S.B."/>
            <person name="Ben M'barek S."/>
            <person name="Dhillon B."/>
            <person name="Wittenberg A.H.J."/>
            <person name="Crane C.F."/>
            <person name="Hane J.K."/>
            <person name="Foster A.J."/>
            <person name="Van der Lee T.A.J."/>
            <person name="Grimwood J."/>
            <person name="Aerts A."/>
            <person name="Antoniw J."/>
            <person name="Bailey A."/>
            <person name="Bluhm B."/>
            <person name="Bowler J."/>
            <person name="Bristow J."/>
            <person name="van der Burgt A."/>
            <person name="Canto-Canche B."/>
            <person name="Churchill A.C.L."/>
            <person name="Conde-Ferraez L."/>
            <person name="Cools H.J."/>
            <person name="Coutinho P.M."/>
            <person name="Csukai M."/>
            <person name="Dehal P."/>
            <person name="De Wit P."/>
            <person name="Donzelli B."/>
            <person name="van de Geest H.C."/>
            <person name="van Ham R.C.H.J."/>
            <person name="Hammond-Kosack K.E."/>
            <person name="Henrissat B."/>
            <person name="Kilian A."/>
            <person name="Kobayashi A.K."/>
            <person name="Koopmann E."/>
            <person name="Kourmpetis Y."/>
            <person name="Kuzniar A."/>
            <person name="Lindquist E."/>
            <person name="Lombard V."/>
            <person name="Maliepaard C."/>
            <person name="Martins N."/>
            <person name="Mehrabi R."/>
            <person name="Nap J.P.H."/>
            <person name="Ponomarenko A."/>
            <person name="Rudd J.J."/>
            <person name="Salamov A."/>
            <person name="Schmutz J."/>
            <person name="Schouten H.J."/>
            <person name="Shapiro H."/>
            <person name="Stergiopoulos I."/>
            <person name="Torriani S.F.F."/>
            <person name="Tu H."/>
            <person name="de Vries R.P."/>
            <person name="Waalwijk C."/>
            <person name="Ware S.B."/>
            <person name="Wiebenga A."/>
            <person name="Zwiers L.-H."/>
            <person name="Oliver R.P."/>
            <person name="Grigoriev I.V."/>
            <person name="Kema G.H.J."/>
        </authorList>
    </citation>
    <scope>NUCLEOTIDE SEQUENCE [LARGE SCALE GENOMIC DNA]</scope>
    <source>
        <strain evidence="3">CBS 115943 / IPO323</strain>
    </source>
</reference>
<feature type="compositionally biased region" description="Basic residues" evidence="1">
    <location>
        <begin position="104"/>
        <end position="115"/>
    </location>
</feature>
<name>F9XRZ1_ZYMTI</name>
<feature type="non-terminal residue" evidence="2">
    <location>
        <position position="1"/>
    </location>
</feature>
<dbReference type="HOGENOM" id="CLU_2110858_0_0_1"/>
<dbReference type="Proteomes" id="UP000008062">
    <property type="component" value="Chromosome 19"/>
</dbReference>
<evidence type="ECO:0000313" key="3">
    <source>
        <dbReference type="Proteomes" id="UP000008062"/>
    </source>
</evidence>